<dbReference type="PROSITE" id="PS51782">
    <property type="entry name" value="LYSM"/>
    <property type="match status" value="5"/>
</dbReference>
<feature type="domain" description="LysM" evidence="7">
    <location>
        <begin position="271"/>
        <end position="317"/>
    </location>
</feature>
<keyword evidence="1" id="KW-0147">Chitin-binding</keyword>
<dbReference type="CDD" id="cd00118">
    <property type="entry name" value="LysM"/>
    <property type="match status" value="4"/>
</dbReference>
<dbReference type="PANTHER" id="PTHR34997:SF2">
    <property type="entry name" value="LYSM DOMAIN-CONTAINING PROTEIN-RELATED"/>
    <property type="match status" value="1"/>
</dbReference>
<evidence type="ECO:0000256" key="3">
    <source>
        <dbReference type="ARBA" id="ARBA00023026"/>
    </source>
</evidence>
<name>A0ABR1SH19_9PEZI</name>
<comment type="similarity">
    <text evidence="4">Belongs to the secreted LysM effector family.</text>
</comment>
<sequence length="587" mass="62578">MLSTDAVVLGALCLIQGAWAQDSSPSGPTMPNTAPNCNKFWTVEKDSGDTCWSITQKFGITLDQFYTWNPDVTDDCATNFWVGESYCVGIDPNKPTTISSLSSSSIGSTSTRSTRSSSASSPITTSMPPNTEPYTANWPITNWTITPTTIESSFPPQRTQPGQPPRCNNWYLVEPTDTCKMILSTNSWLTLEKLHAWNPTLHDDCSGLYAGWWLCIGVPPTSAVEFGWTTTDGPASVPTFAGNYTFTTLPEIDSTFVAEPTQTSIVSGCLSYYQAQEGETCRSIVDGHYLTEKDFLAMNPALDGKCDGLWNGYYYCVVGPSGITVMPPTATAPPTAIPSGQDSHCQHWYQRDGESCDDIVTMFGAFSLSDFLSWNPSLGGPSCGGIVDGAWYCVGVPGTPTTRTEPLPDVTQPPTPTQSGLVSDCTKLWLVSSADTCSSIISANGLGEESFYKWNPAVGSGSCDNLAPDFYVCVAVGESLSQPPSTTTKSSATTKSASRTTTAGPATTTPTPTQAGMVSGCRRFYMAQSGDGCWAIANSAAINLNDFYDWNPALGTDCSGLWLDTWYCIGLAGPATSISSGPPVPTL</sequence>
<feature type="domain" description="LysM" evidence="7">
    <location>
        <begin position="169"/>
        <end position="216"/>
    </location>
</feature>
<dbReference type="SUPFAM" id="SSF54106">
    <property type="entry name" value="LysM domain"/>
    <property type="match status" value="5"/>
</dbReference>
<evidence type="ECO:0000259" key="7">
    <source>
        <dbReference type="PROSITE" id="PS51782"/>
    </source>
</evidence>
<evidence type="ECO:0000256" key="1">
    <source>
        <dbReference type="ARBA" id="ARBA00022669"/>
    </source>
</evidence>
<feature type="domain" description="LysM" evidence="7">
    <location>
        <begin position="427"/>
        <end position="474"/>
    </location>
</feature>
<keyword evidence="3" id="KW-0843">Virulence</keyword>
<comment type="caution">
    <text evidence="8">The sequence shown here is derived from an EMBL/GenBank/DDBJ whole genome shotgun (WGS) entry which is preliminary data.</text>
</comment>
<evidence type="ECO:0000256" key="5">
    <source>
        <dbReference type="SAM" id="MobiDB-lite"/>
    </source>
</evidence>
<dbReference type="InterPro" id="IPR052210">
    <property type="entry name" value="LysM1-like"/>
</dbReference>
<accession>A0ABR1SH19</accession>
<dbReference type="InterPro" id="IPR018392">
    <property type="entry name" value="LysM"/>
</dbReference>
<feature type="region of interest" description="Disordered" evidence="5">
    <location>
        <begin position="480"/>
        <end position="512"/>
    </location>
</feature>
<feature type="region of interest" description="Disordered" evidence="5">
    <location>
        <begin position="98"/>
        <end position="131"/>
    </location>
</feature>
<dbReference type="Proteomes" id="UP001396898">
    <property type="component" value="Unassembled WGS sequence"/>
</dbReference>
<feature type="chain" id="PRO_5046262453" description="LysM domain-containing protein" evidence="6">
    <location>
        <begin position="21"/>
        <end position="587"/>
    </location>
</feature>
<gene>
    <name evidence="8" type="ORF">PG991_002388</name>
</gene>
<reference evidence="8 9" key="1">
    <citation type="submission" date="2023-01" db="EMBL/GenBank/DDBJ databases">
        <title>Analysis of 21 Apiospora genomes using comparative genomics revels a genus with tremendous synthesis potential of carbohydrate active enzymes and secondary metabolites.</title>
        <authorList>
            <person name="Sorensen T."/>
        </authorList>
    </citation>
    <scope>NUCLEOTIDE SEQUENCE [LARGE SCALE GENOMIC DNA]</scope>
    <source>
        <strain evidence="8 9">CBS 20057</strain>
    </source>
</reference>
<protein>
    <recommendedName>
        <fullName evidence="7">LysM domain-containing protein</fullName>
    </recommendedName>
</protein>
<keyword evidence="9" id="KW-1185">Reference proteome</keyword>
<proteinExistence type="inferred from homology"/>
<dbReference type="InterPro" id="IPR036779">
    <property type="entry name" value="LysM_dom_sf"/>
</dbReference>
<evidence type="ECO:0000313" key="8">
    <source>
        <dbReference type="EMBL" id="KAK8032990.1"/>
    </source>
</evidence>
<evidence type="ECO:0000256" key="6">
    <source>
        <dbReference type="SAM" id="SignalP"/>
    </source>
</evidence>
<feature type="domain" description="LysM" evidence="7">
    <location>
        <begin position="523"/>
        <end position="569"/>
    </location>
</feature>
<evidence type="ECO:0000256" key="4">
    <source>
        <dbReference type="ARBA" id="ARBA00044955"/>
    </source>
</evidence>
<feature type="signal peptide" evidence="6">
    <location>
        <begin position="1"/>
        <end position="20"/>
    </location>
</feature>
<dbReference type="Pfam" id="PF01476">
    <property type="entry name" value="LysM"/>
    <property type="match status" value="2"/>
</dbReference>
<dbReference type="EMBL" id="JAQQWI010000006">
    <property type="protein sequence ID" value="KAK8032990.1"/>
    <property type="molecule type" value="Genomic_DNA"/>
</dbReference>
<feature type="compositionally biased region" description="Low complexity" evidence="5">
    <location>
        <begin position="98"/>
        <end position="126"/>
    </location>
</feature>
<feature type="domain" description="LysM" evidence="7">
    <location>
        <begin position="39"/>
        <end position="88"/>
    </location>
</feature>
<keyword evidence="2 6" id="KW-0732">Signal</keyword>
<evidence type="ECO:0000313" key="9">
    <source>
        <dbReference type="Proteomes" id="UP001396898"/>
    </source>
</evidence>
<organism evidence="8 9">
    <name type="scientific">Apiospora marii</name>
    <dbReference type="NCBI Taxonomy" id="335849"/>
    <lineage>
        <taxon>Eukaryota</taxon>
        <taxon>Fungi</taxon>
        <taxon>Dikarya</taxon>
        <taxon>Ascomycota</taxon>
        <taxon>Pezizomycotina</taxon>
        <taxon>Sordariomycetes</taxon>
        <taxon>Xylariomycetidae</taxon>
        <taxon>Amphisphaeriales</taxon>
        <taxon>Apiosporaceae</taxon>
        <taxon>Apiospora</taxon>
    </lineage>
</organism>
<dbReference type="PANTHER" id="PTHR34997">
    <property type="entry name" value="AM15"/>
    <property type="match status" value="1"/>
</dbReference>
<feature type="compositionally biased region" description="Low complexity" evidence="5">
    <location>
        <begin position="485"/>
        <end position="512"/>
    </location>
</feature>
<evidence type="ECO:0000256" key="2">
    <source>
        <dbReference type="ARBA" id="ARBA00022729"/>
    </source>
</evidence>
<dbReference type="SMART" id="SM00257">
    <property type="entry name" value="LysM"/>
    <property type="match status" value="4"/>
</dbReference>
<dbReference type="Gene3D" id="3.10.350.10">
    <property type="entry name" value="LysM domain"/>
    <property type="match status" value="6"/>
</dbReference>